<keyword evidence="5" id="KW-1185">Reference proteome</keyword>
<reference evidence="4 5" key="1">
    <citation type="submission" date="2018-05" db="EMBL/GenBank/DDBJ databases">
        <title>Animal gut microbial communities from fecal samples from Wisconsin, USA.</title>
        <authorList>
            <person name="Neumann A."/>
        </authorList>
    </citation>
    <scope>NUCLEOTIDE SEQUENCE [LARGE SCALE GENOMIC DNA]</scope>
    <source>
        <strain evidence="4 5">UWS4</strain>
    </source>
</reference>
<comment type="caution">
    <text evidence="4">The sequence shown here is derived from an EMBL/GenBank/DDBJ whole genome shotgun (WGS) entry which is preliminary data.</text>
</comment>
<gene>
    <name evidence="4" type="ORF">B0H50_101327</name>
</gene>
<dbReference type="PANTHER" id="PTHR43576:SF3">
    <property type="entry name" value="ALPHA-L-ARABINOFURANOSIDASE C"/>
    <property type="match status" value="1"/>
</dbReference>
<dbReference type="RefSeq" id="WP_106198151.1">
    <property type="nucleotide sequence ID" value="NZ_QGHD01000001.1"/>
</dbReference>
<dbReference type="Proteomes" id="UP000245523">
    <property type="component" value="Unassembled WGS sequence"/>
</dbReference>
<protein>
    <submittedName>
        <fullName evidence="4">Alpha-L-arabinofuranosidase</fullName>
    </submittedName>
</protein>
<dbReference type="Gene3D" id="2.60.120.430">
    <property type="entry name" value="Galactose-binding lectin"/>
    <property type="match status" value="3"/>
</dbReference>
<feature type="domain" description="CBM11" evidence="2">
    <location>
        <begin position="450"/>
        <end position="617"/>
    </location>
</feature>
<dbReference type="SUPFAM" id="SSF49785">
    <property type="entry name" value="Galactose-binding domain-like"/>
    <property type="match status" value="3"/>
</dbReference>
<feature type="domain" description="Carbohydrate binding" evidence="3">
    <location>
        <begin position="77"/>
        <end position="162"/>
    </location>
</feature>
<dbReference type="InterPro" id="IPR008979">
    <property type="entry name" value="Galactose-bd-like_sf"/>
</dbReference>
<feature type="domain" description="Carbohydrate binding" evidence="3">
    <location>
        <begin position="288"/>
        <end position="386"/>
    </location>
</feature>
<evidence type="ECO:0000313" key="4">
    <source>
        <dbReference type="EMBL" id="PWL04311.1"/>
    </source>
</evidence>
<evidence type="ECO:0000256" key="1">
    <source>
        <dbReference type="SAM" id="SignalP"/>
    </source>
</evidence>
<feature type="signal peptide" evidence="1">
    <location>
        <begin position="1"/>
        <end position="23"/>
    </location>
</feature>
<evidence type="ECO:0000259" key="3">
    <source>
        <dbReference type="Pfam" id="PF21582"/>
    </source>
</evidence>
<dbReference type="Pfam" id="PF03425">
    <property type="entry name" value="CBM_11"/>
    <property type="match status" value="1"/>
</dbReference>
<dbReference type="EMBL" id="QGHD01000001">
    <property type="protein sequence ID" value="PWL04311.1"/>
    <property type="molecule type" value="Genomic_DNA"/>
</dbReference>
<accession>A0ABX5LTC7</accession>
<dbReference type="SUPFAM" id="SSF51445">
    <property type="entry name" value="(Trans)glycosidases"/>
    <property type="match status" value="1"/>
</dbReference>
<sequence length="1060" mass="119502">MKHQFLKASSLLFLGLATTAAMAQRPPRIVVYKFFDDAYRQGGYDYSYGGKSKGVTITKEGGYKSKSALDIQLDPSEYSGASICLYNEVFDLNKLMLDSKLEFMIKGKHGGESVKIGLLDEEVSDGKKTQVVLPMNKYIEGGAVTTDWKKVSIPLVDFPDRGLYWDNTRKSEFPARIDWDKIAEIRFSIDKSGAKDFEIWVDNIEIVKGNKKAKPKAKIVYWDENSDVIDGPKNPEKLDGKAKPVKNGIFYDNQLKGFSYSYGGLSAQREADSKTPGNPNVLALYIDNNDWSGVTYSLGEGKYIDLSKVRNKGGLYFWIKGKLGGEKVYVGILDNQGNDIKSQTKISLNDWIEGSKVGTDWKLVKIPLKKFVDKGKAWDANKQAEVAKDVQWDKIQEIRFSVGKGENQGEPGKPAPVTIFVDQITFTENIDWIDPDIKWDNWKSKTPDLVISDFEGNFAKDNWEPSKGPKSQVEVEVPFKSKTLDGNSLNVKHFVMSDWVDIVLDFTKNTANHGAKLRDWTNHWGIMFDVYSERAWQSITVQIGDAGNELFVANTGVPRGRTTVIVPFRNFSKFPYYQPPNAKENGVFDLKGVVSLDFKPGGEGSNGSFEIDNIKLTNQKEVKAAARPAVVKIDVKGSSKVINPNISGGLFGINSALWDGDMLDNSKFKVQTRDFVKRINHGIIRYPGGLRADDDHWKEILDNKDWMVDTDEFLEWLKKTGSNAMFTVNFGSGTEQEAAAWVKHTNVDKKAGIKYWEIGNEVYGNWHPYYEKYGKDGGTIYGKRARKFIEAMKKVDPTIKVAVLGVLDGEWNENVLRETGDIADGLIVHHYPQHYGEENDFAMLSAPQDLVPIYSRLHKTVDKWTEHFKKDKKIELWLTEWNSVDFNPGPQTISLENGLFVADYLAMLATENVDNAQYWDIHNDMTPEGGDYGYLTRSGEECMNCPRPSYWAFQMASDALRGKLLETTISGDKESLITTYYTENGKKKSLLVVNKNPYSDYEMKLDIPGFKGKAKMQVLDRSTEKLKEGWANDPSKKAKPVDLSKPVKVGKRTLTLIVLE</sequence>
<evidence type="ECO:0000259" key="2">
    <source>
        <dbReference type="Pfam" id="PF03425"/>
    </source>
</evidence>
<keyword evidence="1" id="KW-0732">Signal</keyword>
<dbReference type="InterPro" id="IPR048758">
    <property type="entry name" value="CBM30"/>
</dbReference>
<dbReference type="Gene3D" id="3.20.20.80">
    <property type="entry name" value="Glycosidases"/>
    <property type="match status" value="1"/>
</dbReference>
<organism evidence="4 5">
    <name type="scientific">Hallerella porci</name>
    <dbReference type="NCBI Taxonomy" id="1945871"/>
    <lineage>
        <taxon>Bacteria</taxon>
        <taxon>Pseudomonadati</taxon>
        <taxon>Fibrobacterota</taxon>
        <taxon>Fibrobacteria</taxon>
        <taxon>Fibrobacterales</taxon>
        <taxon>Fibrobacteraceae</taxon>
        <taxon>Hallerella</taxon>
    </lineage>
</organism>
<dbReference type="InterPro" id="IPR017853">
    <property type="entry name" value="GH"/>
</dbReference>
<dbReference type="InterPro" id="IPR005087">
    <property type="entry name" value="CBM11"/>
</dbReference>
<evidence type="ECO:0000313" key="5">
    <source>
        <dbReference type="Proteomes" id="UP000245523"/>
    </source>
</evidence>
<name>A0ABX5LTC7_9BACT</name>
<dbReference type="Pfam" id="PF21582">
    <property type="entry name" value="CBM30"/>
    <property type="match status" value="2"/>
</dbReference>
<dbReference type="PANTHER" id="PTHR43576">
    <property type="entry name" value="ALPHA-L-ARABINOFURANOSIDASE C-RELATED"/>
    <property type="match status" value="1"/>
</dbReference>
<proteinExistence type="predicted"/>
<feature type="chain" id="PRO_5046404736" evidence="1">
    <location>
        <begin position="24"/>
        <end position="1060"/>
    </location>
</feature>